<name>A6I1I0_RAT</name>
<dbReference type="EMBL" id="CH473954">
    <property type="protein sequence ID" value="EDL77747.1"/>
    <property type="molecule type" value="Genomic_DNA"/>
</dbReference>
<keyword evidence="1" id="KW-0472">Membrane</keyword>
<dbReference type="Proteomes" id="UP000234681">
    <property type="component" value="Chromosome 8"/>
</dbReference>
<organism evidence="2 3">
    <name type="scientific">Rattus norvegicus</name>
    <name type="common">Rat</name>
    <dbReference type="NCBI Taxonomy" id="10116"/>
    <lineage>
        <taxon>Eukaryota</taxon>
        <taxon>Metazoa</taxon>
        <taxon>Chordata</taxon>
        <taxon>Craniata</taxon>
        <taxon>Vertebrata</taxon>
        <taxon>Euteleostomi</taxon>
        <taxon>Mammalia</taxon>
        <taxon>Eutheria</taxon>
        <taxon>Euarchontoglires</taxon>
        <taxon>Glires</taxon>
        <taxon>Rodentia</taxon>
        <taxon>Myomorpha</taxon>
        <taxon>Muroidea</taxon>
        <taxon>Muridae</taxon>
        <taxon>Murinae</taxon>
        <taxon>Rattus</taxon>
    </lineage>
</organism>
<proteinExistence type="predicted"/>
<sequence>MYILPVLLIKYPLGEFSVPVSPSWKPCFLACVCIFFFVLLFYSFSFVWGFSDTSKQNIA</sequence>
<keyword evidence="1" id="KW-0812">Transmembrane</keyword>
<evidence type="ECO:0000256" key="1">
    <source>
        <dbReference type="SAM" id="Phobius"/>
    </source>
</evidence>
<dbReference type="AlphaFoldDB" id="A6I1I0"/>
<reference evidence="2 3" key="1">
    <citation type="submission" date="2005-09" db="EMBL/GenBank/DDBJ databases">
        <authorList>
            <person name="Mural R.J."/>
            <person name="Li P.W."/>
            <person name="Adams M.D."/>
            <person name="Amanatides P.G."/>
            <person name="Baden-Tillson H."/>
            <person name="Barnstead M."/>
            <person name="Chin S.H."/>
            <person name="Dew I."/>
            <person name="Evans C.A."/>
            <person name="Ferriera S."/>
            <person name="Flanigan M."/>
            <person name="Fosler C."/>
            <person name="Glodek A."/>
            <person name="Gu Z."/>
            <person name="Holt R.A."/>
            <person name="Jennings D."/>
            <person name="Kraft C.L."/>
            <person name="Lu F."/>
            <person name="Nguyen T."/>
            <person name="Nusskern D.R."/>
            <person name="Pfannkoch C.M."/>
            <person name="Sitter C."/>
            <person name="Sutton G.G."/>
            <person name="Venter J.C."/>
            <person name="Wang Z."/>
            <person name="Woodage T."/>
            <person name="Zheng X.H."/>
            <person name="Zhong F."/>
        </authorList>
    </citation>
    <scope>NUCLEOTIDE SEQUENCE [LARGE SCALE GENOMIC DNA]</scope>
    <source>
        <strain>BN</strain>
        <strain evidence="3">Sprague-Dawley</strain>
    </source>
</reference>
<evidence type="ECO:0000313" key="2">
    <source>
        <dbReference type="EMBL" id="EDL77747.1"/>
    </source>
</evidence>
<accession>A6I1I0</accession>
<evidence type="ECO:0000313" key="3">
    <source>
        <dbReference type="Proteomes" id="UP000234681"/>
    </source>
</evidence>
<gene>
    <name evidence="2" type="ORF">rCG_25509</name>
</gene>
<feature type="transmembrane region" description="Helical" evidence="1">
    <location>
        <begin position="27"/>
        <end position="50"/>
    </location>
</feature>
<keyword evidence="1" id="KW-1133">Transmembrane helix</keyword>
<protein>
    <submittedName>
        <fullName evidence="2">RCG25509</fullName>
    </submittedName>
</protein>